<dbReference type="EMBL" id="JASMQC010000027">
    <property type="protein sequence ID" value="KAK1933811.1"/>
    <property type="molecule type" value="Genomic_DNA"/>
</dbReference>
<keyword evidence="9" id="KW-1185">Reference proteome</keyword>
<evidence type="ECO:0000259" key="6">
    <source>
        <dbReference type="Pfam" id="PF07393"/>
    </source>
</evidence>
<proteinExistence type="inferred from homology"/>
<dbReference type="InterPro" id="IPR048627">
    <property type="entry name" value="Sec10_HB"/>
</dbReference>
<dbReference type="Gene3D" id="1.25.40.540">
    <property type="entry name" value="TAP42-like family"/>
    <property type="match status" value="1"/>
</dbReference>
<feature type="region of interest" description="Disordered" evidence="5">
    <location>
        <begin position="196"/>
        <end position="222"/>
    </location>
</feature>
<evidence type="ECO:0000256" key="2">
    <source>
        <dbReference type="ARBA" id="ARBA00022448"/>
    </source>
</evidence>
<dbReference type="Pfam" id="PF20667">
    <property type="entry name" value="Sec10_N"/>
    <property type="match status" value="1"/>
</dbReference>
<feature type="domain" description="Exocyst complex component Sec10-like alpha-helical bundle" evidence="6">
    <location>
        <begin position="1138"/>
        <end position="1309"/>
    </location>
</feature>
<evidence type="ECO:0000256" key="4">
    <source>
        <dbReference type="ARBA" id="ARBA00023054"/>
    </source>
</evidence>
<feature type="compositionally biased region" description="Basic and acidic residues" evidence="5">
    <location>
        <begin position="196"/>
        <end position="206"/>
    </location>
</feature>
<dbReference type="Pfam" id="PF07393">
    <property type="entry name" value="Sec10_HB"/>
    <property type="match status" value="1"/>
</dbReference>
<comment type="caution">
    <text evidence="8">The sequence shown here is derived from an EMBL/GenBank/DDBJ whole genome shotgun (WGS) entry which is preliminary data.</text>
</comment>
<protein>
    <submittedName>
        <fullName evidence="8">Exocyst complex component 5</fullName>
    </submittedName>
</protein>
<sequence>MNQLIMSVAMASSAPLPDRVSYVEAHRRFMALENPSTAVSDPNSQAFQDELTRALQYMKKCVQQRQLDGVLSVNERFFELQNTQLYAFCAEYYLGMLTPKQTFFQQPQQKQEEEQKKRSGPTDHTRNVVYRIKFLREADVFLTEFLDRAESVGLLTEKKRREQYERLENKQFSLSRDEKIQRFQMQREMEKKLQEVQRKREEKGDSHVGGVKNEGADDLDEDEDDMEDLEREQLLTFIQLSVVKCMEEQASINQEKDMLESMLKMNAATKKQDLFSEAHRPPPPPQGQGIEVTRINPQMEMRRETIRSGVFKPGHRLPTMSLEEYADREVADAMERQKREQEAPQGLRRYDQLVEDGDEDDEKLVEEAAYKDRAWDDWKDANEKVAFSFKKDNDRVLHNGLIGLVTLTLSVHVGSPWLQAVDYAYRFNLSDFALQLLDSGPPQRPHEKPKCVSHSNTYHKQQEWQVIVVAVWSVVPNEHRLEGFARLTAVVCVVGLQVAANSYKHEGYVSLTVVDVAVRPSAELEKLLAAAADASNTQTSAYNAETMVDELLSSSWESIDPPFDTKSSQVRHGSFAQQETSLNALQNVLSESIDRLVQHRQLVSNRIAELERDSRRVSSKFQEGLVKPDLLLNDICEQMEDLEERFTKVSSSAILIGDKLATLDGERSRVLETDELMEALLALNDPSSKLTKSSNRLVNTLHDPNQLHEASRIIKKMSIFSSELSSPAISYAVAEIGRLSQTTENNLLSEFSNEQEKGNLVGMRKCAQSLIEYNDKEKVADRYVWNVMCDRLAKAAEEPTESSLDPIADLDALYTKIIAICTEQFPVIESVFPAAACDSIRELLVERLFNDPAFGILSFLDQFLKTRRYTEQASLATSNGEETPSSPSRDYVKLLCAAYERTCSMVSEIEAIERANPFETHKQKVSSNQDPTEDDHPSFSISADDERIHIFLNLQLHSLFGNHREKYLQTELDLLQDQFKGIASAVTFPKPPVPSKGKGGASKAKGAAVTVANTSTPSPSASSTQLVSSASTTSISSSNFEKDGGLQVESSLVFFESLRGLAEDRDLPSIYKEVMDEAIGRCEVVLKGSELRGELVTKVFTSFVASFGDEYLVKLVELSKEILHEQRLAQDSALQFFIITEVLTVIEKAAAQILTTSQSKADFLGSQASMSLSSSKACQKCTEYLQPLVDVISRVLVRVMTIEENCVRFLISLARSFKDLYLQHLRKFRFDPDGACMLLRDVSEFRQAFRSPWLPTAVDDIFDLLHEVANVFALPPENLGGFVREGKLATLSKEMLRHIVKRRWDYKTNAEKIAASLKDVKEEKVT</sequence>
<dbReference type="InterPro" id="IPR048625">
    <property type="entry name" value="Sec10_N"/>
</dbReference>
<dbReference type="PANTHER" id="PTHR12100:SF0">
    <property type="entry name" value="EXOCYST COMPLEX COMPONENT 5"/>
    <property type="match status" value="1"/>
</dbReference>
<dbReference type="GO" id="GO:0000145">
    <property type="term" value="C:exocyst"/>
    <property type="evidence" value="ECO:0007669"/>
    <property type="project" value="TreeGrafter"/>
</dbReference>
<feature type="domain" description="Exocyst complex component Sec10 N-terminal" evidence="7">
    <location>
        <begin position="590"/>
        <end position="689"/>
    </location>
</feature>
<keyword evidence="2" id="KW-0813">Transport</keyword>
<evidence type="ECO:0000256" key="5">
    <source>
        <dbReference type="SAM" id="MobiDB-lite"/>
    </source>
</evidence>
<feature type="region of interest" description="Disordered" evidence="5">
    <location>
        <begin position="920"/>
        <end position="940"/>
    </location>
</feature>
<feature type="compositionally biased region" description="Low complexity" evidence="5">
    <location>
        <begin position="1001"/>
        <end position="1027"/>
    </location>
</feature>
<dbReference type="InterPro" id="IPR007304">
    <property type="entry name" value="TAP46-like"/>
</dbReference>
<evidence type="ECO:0000256" key="1">
    <source>
        <dbReference type="ARBA" id="ARBA00006572"/>
    </source>
</evidence>
<dbReference type="PANTHER" id="PTHR12100">
    <property type="entry name" value="SEC10"/>
    <property type="match status" value="1"/>
</dbReference>
<dbReference type="InterPro" id="IPR038511">
    <property type="entry name" value="TAP42/TAP46-like_sf"/>
</dbReference>
<feature type="region of interest" description="Disordered" evidence="5">
    <location>
        <begin position="990"/>
        <end position="1027"/>
    </location>
</feature>
<dbReference type="GO" id="GO:0006893">
    <property type="term" value="P:Golgi to plasma membrane transport"/>
    <property type="evidence" value="ECO:0007669"/>
    <property type="project" value="TreeGrafter"/>
</dbReference>
<organism evidence="8 9">
    <name type="scientific">Phytophthora citrophthora</name>
    <dbReference type="NCBI Taxonomy" id="4793"/>
    <lineage>
        <taxon>Eukaryota</taxon>
        <taxon>Sar</taxon>
        <taxon>Stramenopiles</taxon>
        <taxon>Oomycota</taxon>
        <taxon>Peronosporomycetes</taxon>
        <taxon>Peronosporales</taxon>
        <taxon>Peronosporaceae</taxon>
        <taxon>Phytophthora</taxon>
    </lineage>
</organism>
<name>A0AAD9G8L8_9STRA</name>
<dbReference type="Pfam" id="PF04177">
    <property type="entry name" value="TAP42"/>
    <property type="match status" value="1"/>
</dbReference>
<accession>A0AAD9G8L8</accession>
<evidence type="ECO:0000313" key="9">
    <source>
        <dbReference type="Proteomes" id="UP001259832"/>
    </source>
</evidence>
<evidence type="ECO:0000259" key="7">
    <source>
        <dbReference type="Pfam" id="PF20667"/>
    </source>
</evidence>
<dbReference type="GO" id="GO:0006887">
    <property type="term" value="P:exocytosis"/>
    <property type="evidence" value="ECO:0007669"/>
    <property type="project" value="UniProtKB-KW"/>
</dbReference>
<gene>
    <name evidence="8" type="ORF">P3T76_011571</name>
</gene>
<dbReference type="InterPro" id="IPR009976">
    <property type="entry name" value="Sec10-like"/>
</dbReference>
<dbReference type="GO" id="GO:0009966">
    <property type="term" value="P:regulation of signal transduction"/>
    <property type="evidence" value="ECO:0007669"/>
    <property type="project" value="InterPro"/>
</dbReference>
<evidence type="ECO:0000313" key="8">
    <source>
        <dbReference type="EMBL" id="KAK1933811.1"/>
    </source>
</evidence>
<evidence type="ECO:0000256" key="3">
    <source>
        <dbReference type="ARBA" id="ARBA00022483"/>
    </source>
</evidence>
<keyword evidence="4" id="KW-0175">Coiled coil</keyword>
<keyword evidence="3" id="KW-0268">Exocytosis</keyword>
<dbReference type="Proteomes" id="UP001259832">
    <property type="component" value="Unassembled WGS sequence"/>
</dbReference>
<reference evidence="8" key="1">
    <citation type="submission" date="2023-08" db="EMBL/GenBank/DDBJ databases">
        <title>Reference Genome Resource for the Citrus Pathogen Phytophthora citrophthora.</title>
        <authorList>
            <person name="Moller H."/>
            <person name="Coetzee B."/>
            <person name="Rose L.J."/>
            <person name="Van Niekerk J.M."/>
        </authorList>
    </citation>
    <scope>NUCLEOTIDE SEQUENCE</scope>
    <source>
        <strain evidence="8">STE-U-9442</strain>
    </source>
</reference>
<comment type="similarity">
    <text evidence="1">Belongs to the SEC10 family.</text>
</comment>